<dbReference type="KEGG" id="gom:D7316_02274"/>
<proteinExistence type="predicted"/>
<protein>
    <submittedName>
        <fullName evidence="2">2-methylfumaryl-CoA isomerase</fullName>
        <ecNumber evidence="2">5.4.1.3</ecNumber>
    </submittedName>
</protein>
<dbReference type="GO" id="GO:0008410">
    <property type="term" value="F:CoA-transferase activity"/>
    <property type="evidence" value="ECO:0007669"/>
    <property type="project" value="TreeGrafter"/>
</dbReference>
<dbReference type="InterPro" id="IPR044855">
    <property type="entry name" value="CoA-Trfase_III_dom3_sf"/>
</dbReference>
<name>A0A3G8JKS2_9ACTN</name>
<dbReference type="SUPFAM" id="SSF89796">
    <property type="entry name" value="CoA-transferase family III (CaiB/BaiF)"/>
    <property type="match status" value="1"/>
</dbReference>
<evidence type="ECO:0000313" key="3">
    <source>
        <dbReference type="Proteomes" id="UP000271469"/>
    </source>
</evidence>
<dbReference type="InterPro" id="IPR023606">
    <property type="entry name" value="CoA-Trfase_III_dom_1_sf"/>
</dbReference>
<dbReference type="InterPro" id="IPR050483">
    <property type="entry name" value="CoA-transferase_III_domain"/>
</dbReference>
<keyword evidence="1" id="KW-0808">Transferase</keyword>
<evidence type="ECO:0000256" key="1">
    <source>
        <dbReference type="ARBA" id="ARBA00022679"/>
    </source>
</evidence>
<dbReference type="AlphaFoldDB" id="A0A3G8JKS2"/>
<dbReference type="Gene3D" id="3.40.50.10540">
    <property type="entry name" value="Crotonobetainyl-coa:carnitine coa-transferase, domain 1"/>
    <property type="match status" value="1"/>
</dbReference>
<keyword evidence="3" id="KW-1185">Reference proteome</keyword>
<evidence type="ECO:0000313" key="2">
    <source>
        <dbReference type="EMBL" id="AZG45674.1"/>
    </source>
</evidence>
<dbReference type="OrthoDB" id="9797653at2"/>
<gene>
    <name evidence="2" type="primary">mct</name>
    <name evidence="2" type="ORF">D7316_02274</name>
</gene>
<dbReference type="InterPro" id="IPR003673">
    <property type="entry name" value="CoA-Trfase_fam_III"/>
</dbReference>
<accession>A0A3G8JKS2</accession>
<dbReference type="Gene3D" id="3.30.1540.10">
    <property type="entry name" value="formyl-coa transferase, domain 3"/>
    <property type="match status" value="1"/>
</dbReference>
<dbReference type="PANTHER" id="PTHR48207:SF3">
    <property type="entry name" value="SUCCINATE--HYDROXYMETHYLGLUTARATE COA-TRANSFERASE"/>
    <property type="match status" value="1"/>
</dbReference>
<dbReference type="PANTHER" id="PTHR48207">
    <property type="entry name" value="SUCCINATE--HYDROXYMETHYLGLUTARATE COA-TRANSFERASE"/>
    <property type="match status" value="1"/>
</dbReference>
<sequence length="378" mass="39592">MTTPDKPLAGLTIIEVSSFIASPLAGLTLSQLGADVTRVDPVGGAADVNRWPVTDDGESIYWTGLNKGKRSVTADLRSPEGQSLVQRLVAESGEGGGILLTNQAGRAWMSHETLSGVRPDVITCEILGRTDGTPGVDYTVNAGLGFPMITGPVDHAGTVNHVLPAWDLACGLYAALAISAAVRRREATGLGAHITLPLEDTALSIASTLGYLTEPQVTGRSRPGTGNDVYGTYGTDFVTRDGGRFMIVALTSRHFRDLVEMTGVGEAVEAVATALGADFGTEADRFTHRGVITALVEPWFARHTTAEVAAALEKSSVLSEQYRSFEDVVASGTLADNPLFAELDQPKIGTFLAAGLPAAFDGVHYFTGPAPELGADNP</sequence>
<dbReference type="EC" id="5.4.1.3" evidence="2"/>
<dbReference type="EMBL" id="CP033972">
    <property type="protein sequence ID" value="AZG45674.1"/>
    <property type="molecule type" value="Genomic_DNA"/>
</dbReference>
<dbReference type="Proteomes" id="UP000271469">
    <property type="component" value="Chromosome"/>
</dbReference>
<keyword evidence="2" id="KW-0413">Isomerase</keyword>
<dbReference type="RefSeq" id="WP_124708310.1">
    <property type="nucleotide sequence ID" value="NZ_CP033972.1"/>
</dbReference>
<reference evidence="2 3" key="1">
    <citation type="submission" date="2018-11" db="EMBL/GenBank/DDBJ databases">
        <title>Gordonia insulae sp. nov., isolated from an island soil.</title>
        <authorList>
            <person name="Kim Y.S."/>
            <person name="Kim S.B."/>
        </authorList>
    </citation>
    <scope>NUCLEOTIDE SEQUENCE [LARGE SCALE GENOMIC DNA]</scope>
    <source>
        <strain evidence="2 3">MMS17-SY073</strain>
    </source>
</reference>
<organism evidence="2 3">
    <name type="scientific">Gordonia insulae</name>
    <dbReference type="NCBI Taxonomy" id="2420509"/>
    <lineage>
        <taxon>Bacteria</taxon>
        <taxon>Bacillati</taxon>
        <taxon>Actinomycetota</taxon>
        <taxon>Actinomycetes</taxon>
        <taxon>Mycobacteriales</taxon>
        <taxon>Gordoniaceae</taxon>
        <taxon>Gordonia</taxon>
    </lineage>
</organism>
<dbReference type="GO" id="GO:0016853">
    <property type="term" value="F:isomerase activity"/>
    <property type="evidence" value="ECO:0007669"/>
    <property type="project" value="UniProtKB-KW"/>
</dbReference>
<dbReference type="Pfam" id="PF02515">
    <property type="entry name" value="CoA_transf_3"/>
    <property type="match status" value="1"/>
</dbReference>